<dbReference type="STRING" id="633440.SAMN05421869_10968"/>
<gene>
    <name evidence="1" type="ORF">SAMN05421869_10968</name>
</gene>
<dbReference type="AlphaFoldDB" id="A0A1G8RIH9"/>
<keyword evidence="2" id="KW-1185">Reference proteome</keyword>
<reference evidence="1 2" key="1">
    <citation type="submission" date="2016-10" db="EMBL/GenBank/DDBJ databases">
        <authorList>
            <person name="de Groot N.N."/>
        </authorList>
    </citation>
    <scope>NUCLEOTIDE SEQUENCE [LARGE SCALE GENOMIC DNA]</scope>
    <source>
        <strain evidence="1 2">CGMCC 4.6533</strain>
    </source>
</reference>
<dbReference type="EMBL" id="FNDJ01000009">
    <property type="protein sequence ID" value="SDJ16180.1"/>
    <property type="molecule type" value="Genomic_DNA"/>
</dbReference>
<dbReference type="Proteomes" id="UP000199202">
    <property type="component" value="Unassembled WGS sequence"/>
</dbReference>
<evidence type="ECO:0000313" key="1">
    <source>
        <dbReference type="EMBL" id="SDJ16180.1"/>
    </source>
</evidence>
<sequence>MSRPEMTGKHSLCQPITPESATPRCPVRHHGVMDSGSVAFLRELLAETGWLERTRELGLALRATRSPGGLLVVGTPDEEPWHVTAHLSDEARLSGLPQLAPTLVRWSPPPGAPAHLSVGLDRLEQAARGETLFVLTEQRAPVPLLERVDDARRTGATILAIEGGDPELAGLAHDAIAVPLDGLVTFDGAQHLVSAAAGEVEQRTRLRDRLARLLDKVSGPQMTD</sequence>
<organism evidence="1 2">
    <name type="scientific">Nonomuraea jiangxiensis</name>
    <dbReference type="NCBI Taxonomy" id="633440"/>
    <lineage>
        <taxon>Bacteria</taxon>
        <taxon>Bacillati</taxon>
        <taxon>Actinomycetota</taxon>
        <taxon>Actinomycetes</taxon>
        <taxon>Streptosporangiales</taxon>
        <taxon>Streptosporangiaceae</taxon>
        <taxon>Nonomuraea</taxon>
    </lineage>
</organism>
<evidence type="ECO:0000313" key="2">
    <source>
        <dbReference type="Proteomes" id="UP000199202"/>
    </source>
</evidence>
<proteinExistence type="predicted"/>
<name>A0A1G8RIH9_9ACTN</name>
<accession>A0A1G8RIH9</accession>
<protein>
    <submittedName>
        <fullName evidence="1">Uncharacterized protein</fullName>
    </submittedName>
</protein>